<dbReference type="Gene3D" id="3.30.70.330">
    <property type="match status" value="1"/>
</dbReference>
<dbReference type="InterPro" id="IPR051485">
    <property type="entry name" value="SR-CTD_assoc_factor"/>
</dbReference>
<dbReference type="Proteomes" id="UP000245699">
    <property type="component" value="Unassembled WGS sequence"/>
</dbReference>
<keyword evidence="1 2" id="KW-0694">RNA-binding</keyword>
<dbReference type="GO" id="GO:0006396">
    <property type="term" value="P:RNA processing"/>
    <property type="evidence" value="ECO:0007669"/>
    <property type="project" value="InterPro"/>
</dbReference>
<dbReference type="SUPFAM" id="SSF54928">
    <property type="entry name" value="RNA-binding domain, RBD"/>
    <property type="match status" value="1"/>
</dbReference>
<dbReference type="PROSITE" id="PS50128">
    <property type="entry name" value="SURP"/>
    <property type="match status" value="1"/>
</dbReference>
<protein>
    <recommendedName>
        <fullName evidence="9">U2 snRNP-associated SURP motif-containing protein</fullName>
    </recommendedName>
</protein>
<feature type="domain" description="SURP motif" evidence="5">
    <location>
        <begin position="298"/>
        <end position="341"/>
    </location>
</feature>
<dbReference type="InterPro" id="IPR000061">
    <property type="entry name" value="Surp"/>
</dbReference>
<dbReference type="SUPFAM" id="SSF109905">
    <property type="entry name" value="Surp module (SWAP domain)"/>
    <property type="match status" value="1"/>
</dbReference>
<comment type="caution">
    <text evidence="7">The sequence shown here is derived from an EMBL/GenBank/DDBJ whole genome shotgun (WGS) entry which is preliminary data.</text>
</comment>
<keyword evidence="8" id="KW-1185">Reference proteome</keyword>
<dbReference type="STRING" id="61424.A0A2T9YKA8"/>
<dbReference type="Gene3D" id="1.25.40.90">
    <property type="match status" value="1"/>
</dbReference>
<dbReference type="SMART" id="SM00360">
    <property type="entry name" value="RRM"/>
    <property type="match status" value="1"/>
</dbReference>
<accession>A0A2T9YKA8</accession>
<feature type="region of interest" description="Disordered" evidence="3">
    <location>
        <begin position="86"/>
        <end position="112"/>
    </location>
</feature>
<evidence type="ECO:0000256" key="1">
    <source>
        <dbReference type="ARBA" id="ARBA00022884"/>
    </source>
</evidence>
<dbReference type="PROSITE" id="PS50102">
    <property type="entry name" value="RRM"/>
    <property type="match status" value="1"/>
</dbReference>
<evidence type="ECO:0000313" key="8">
    <source>
        <dbReference type="Proteomes" id="UP000245699"/>
    </source>
</evidence>
<evidence type="ECO:0000259" key="4">
    <source>
        <dbReference type="PROSITE" id="PS50102"/>
    </source>
</evidence>
<dbReference type="PROSITE" id="PS51391">
    <property type="entry name" value="CID"/>
    <property type="match status" value="1"/>
</dbReference>
<dbReference type="InterPro" id="IPR035979">
    <property type="entry name" value="RBD_domain_sf"/>
</dbReference>
<evidence type="ECO:0000259" key="6">
    <source>
        <dbReference type="PROSITE" id="PS51391"/>
    </source>
</evidence>
<evidence type="ECO:0000256" key="2">
    <source>
        <dbReference type="PROSITE-ProRule" id="PRU00176"/>
    </source>
</evidence>
<dbReference type="CDD" id="cd12223">
    <property type="entry name" value="RRM_SR140"/>
    <property type="match status" value="1"/>
</dbReference>
<feature type="region of interest" description="Disordered" evidence="3">
    <location>
        <begin position="1"/>
        <end position="29"/>
    </location>
</feature>
<name>A0A2T9YKA8_9FUNG</name>
<dbReference type="PANTHER" id="PTHR23140:SF0">
    <property type="entry name" value="U2 SNRNP-ASSOCIATED SURP MOTIF-CONTAINING PROTEIN"/>
    <property type="match status" value="1"/>
</dbReference>
<dbReference type="InterPro" id="IPR035967">
    <property type="entry name" value="SWAP/Surp_sf"/>
</dbReference>
<evidence type="ECO:0008006" key="9">
    <source>
        <dbReference type="Google" id="ProtNLM"/>
    </source>
</evidence>
<proteinExistence type="predicted"/>
<evidence type="ECO:0000259" key="5">
    <source>
        <dbReference type="PROSITE" id="PS50128"/>
    </source>
</evidence>
<dbReference type="Gene3D" id="1.10.10.790">
    <property type="entry name" value="Surp module"/>
    <property type="match status" value="1"/>
</dbReference>
<dbReference type="AlphaFoldDB" id="A0A2T9YKA8"/>
<dbReference type="PANTHER" id="PTHR23140">
    <property type="entry name" value="RNA PROCESSING PROTEIN LD23810P"/>
    <property type="match status" value="1"/>
</dbReference>
<dbReference type="OrthoDB" id="377209at2759"/>
<feature type="domain" description="CID" evidence="6">
    <location>
        <begin position="382"/>
        <end position="527"/>
    </location>
</feature>
<dbReference type="SMART" id="SM00648">
    <property type="entry name" value="SWAP"/>
    <property type="match status" value="1"/>
</dbReference>
<evidence type="ECO:0000256" key="3">
    <source>
        <dbReference type="SAM" id="MobiDB-lite"/>
    </source>
</evidence>
<dbReference type="Pfam" id="PF04818">
    <property type="entry name" value="CID"/>
    <property type="match status" value="1"/>
</dbReference>
<dbReference type="SMART" id="SM00582">
    <property type="entry name" value="RPR"/>
    <property type="match status" value="1"/>
</dbReference>
<dbReference type="Pfam" id="PF01805">
    <property type="entry name" value="Surp"/>
    <property type="match status" value="1"/>
</dbReference>
<dbReference type="Pfam" id="PF00076">
    <property type="entry name" value="RRM_1"/>
    <property type="match status" value="1"/>
</dbReference>
<gene>
    <name evidence="7" type="ORF">BB559_003595</name>
</gene>
<evidence type="ECO:0000313" key="7">
    <source>
        <dbReference type="EMBL" id="PVU92767.1"/>
    </source>
</evidence>
<feature type="domain" description="RRM" evidence="4">
    <location>
        <begin position="149"/>
        <end position="230"/>
    </location>
</feature>
<organism evidence="7 8">
    <name type="scientific">Furculomyces boomerangus</name>
    <dbReference type="NCBI Taxonomy" id="61424"/>
    <lineage>
        <taxon>Eukaryota</taxon>
        <taxon>Fungi</taxon>
        <taxon>Fungi incertae sedis</taxon>
        <taxon>Zoopagomycota</taxon>
        <taxon>Kickxellomycotina</taxon>
        <taxon>Harpellomycetes</taxon>
        <taxon>Harpellales</taxon>
        <taxon>Harpellaceae</taxon>
        <taxon>Furculomyces</taxon>
    </lineage>
</organism>
<dbReference type="InterPro" id="IPR035009">
    <property type="entry name" value="SR140_RRM"/>
</dbReference>
<dbReference type="InterPro" id="IPR008942">
    <property type="entry name" value="ENTH_VHS"/>
</dbReference>
<dbReference type="InterPro" id="IPR006569">
    <property type="entry name" value="CID_dom"/>
</dbReference>
<dbReference type="InterPro" id="IPR012677">
    <property type="entry name" value="Nucleotide-bd_a/b_plait_sf"/>
</dbReference>
<dbReference type="EMBL" id="MBFT01000347">
    <property type="protein sequence ID" value="PVU92767.1"/>
    <property type="molecule type" value="Genomic_DNA"/>
</dbReference>
<reference evidence="7 8" key="1">
    <citation type="journal article" date="2018" name="MBio">
        <title>Comparative Genomics Reveals the Core Gene Toolbox for the Fungus-Insect Symbiosis.</title>
        <authorList>
            <person name="Wang Y."/>
            <person name="Stata M."/>
            <person name="Wang W."/>
            <person name="Stajich J.E."/>
            <person name="White M.M."/>
            <person name="Moncalvo J.M."/>
        </authorList>
    </citation>
    <scope>NUCLEOTIDE SEQUENCE [LARGE SCALE GENOMIC DNA]</scope>
    <source>
        <strain evidence="7 8">AUS-77-4</strain>
    </source>
</reference>
<dbReference type="InterPro" id="IPR000504">
    <property type="entry name" value="RRM_dom"/>
</dbReference>
<sequence length="530" mass="61293">MQKRKSTKPVALPIKKLTPALKRQSEEEKKKIEAEEAAKVYEEFVAAFEKDETEPKTFIKAGTTFQDQNNIQREVYKPKIIYSSLNENPKFPENDVSANNDNQEEREERSKKKEFVGSNVYVKHLANKSLLEAFGDKPDSHELDDENSTNLYIGNISPQVNEYMLLQHFGKYGPIGSVKIMWPRKQEEIGRNRNSGFVGFMDRKSADMALKEMDGFILLGYEMKVCWGKYVPIPPKPIFENGNVTKKPSTGFPFSATIPTEVQSSHLGMITASDKLDNYSQTPEVHVIIPHDIRIKKLIHRTVEYVIRYGSKFEELLMAKELGSQRYKFLFDSQISDHTYYRWKLYSLLNGDQLDSWKTEMFYMFSEGPIWIPPPLPYSDNVRRVATGRLCKRLRKLDMTRGSIARTMVFAIERAEASDQIAEIITKYKFDSTTDKKSMIARLYLVSDILNNSSAPVSNAWKLRQSFEKKLEAFFEVFVTSYREIDARLKAEQFRRSVLTVLAIWESLLVFPTEFISKLALGFFQNHLDV</sequence>
<dbReference type="GO" id="GO:0005634">
    <property type="term" value="C:nucleus"/>
    <property type="evidence" value="ECO:0007669"/>
    <property type="project" value="TreeGrafter"/>
</dbReference>
<dbReference type="GO" id="GO:0003723">
    <property type="term" value="F:RNA binding"/>
    <property type="evidence" value="ECO:0007669"/>
    <property type="project" value="UniProtKB-UniRule"/>
</dbReference>